<dbReference type="Proteomes" id="UP001224775">
    <property type="component" value="Unassembled WGS sequence"/>
</dbReference>
<keyword evidence="2" id="KW-1185">Reference proteome</keyword>
<sequence length="144" mass="16716">MSLATIAFTRLATKIITPLSWAASSSVATPSSTIGSAFLQRSGVVGSQYQLSIRSVFSEVIRQVPSDDPQKQGMLTFEDPDLADARIVRNIRGESPLRRRKKFLRHEKGWMRRKRMKMERRHLRLHEQVEELKTFIKFKQDYRP</sequence>
<accession>A0AAD8YLP9</accession>
<proteinExistence type="predicted"/>
<reference evidence="1" key="1">
    <citation type="submission" date="2023-06" db="EMBL/GenBank/DDBJ databases">
        <title>Survivors Of The Sea: Transcriptome response of Skeletonema marinoi to long-term dormancy.</title>
        <authorList>
            <person name="Pinder M.I.M."/>
            <person name="Kourtchenko O."/>
            <person name="Robertson E.K."/>
            <person name="Larsson T."/>
            <person name="Maumus F."/>
            <person name="Osuna-Cruz C.M."/>
            <person name="Vancaester E."/>
            <person name="Stenow R."/>
            <person name="Vandepoele K."/>
            <person name="Ploug H."/>
            <person name="Bruchert V."/>
            <person name="Godhe A."/>
            <person name="Topel M."/>
        </authorList>
    </citation>
    <scope>NUCLEOTIDE SEQUENCE</scope>
    <source>
        <strain evidence="1">R05AC</strain>
    </source>
</reference>
<evidence type="ECO:0000313" key="1">
    <source>
        <dbReference type="EMBL" id="KAK1747421.1"/>
    </source>
</evidence>
<comment type="caution">
    <text evidence="1">The sequence shown here is derived from an EMBL/GenBank/DDBJ whole genome shotgun (WGS) entry which is preliminary data.</text>
</comment>
<name>A0AAD8YLP9_9STRA</name>
<organism evidence="1 2">
    <name type="scientific">Skeletonema marinoi</name>
    <dbReference type="NCBI Taxonomy" id="267567"/>
    <lineage>
        <taxon>Eukaryota</taxon>
        <taxon>Sar</taxon>
        <taxon>Stramenopiles</taxon>
        <taxon>Ochrophyta</taxon>
        <taxon>Bacillariophyta</taxon>
        <taxon>Coscinodiscophyceae</taxon>
        <taxon>Thalassiosirophycidae</taxon>
        <taxon>Thalassiosirales</taxon>
        <taxon>Skeletonemataceae</taxon>
        <taxon>Skeletonema</taxon>
        <taxon>Skeletonema marinoi-dohrnii complex</taxon>
    </lineage>
</organism>
<gene>
    <name evidence="1" type="ORF">QTG54_001384</name>
</gene>
<dbReference type="AlphaFoldDB" id="A0AAD8YLP9"/>
<dbReference type="EMBL" id="JATAAI010000002">
    <property type="protein sequence ID" value="KAK1747421.1"/>
    <property type="molecule type" value="Genomic_DNA"/>
</dbReference>
<protein>
    <submittedName>
        <fullName evidence="1">Uncharacterized protein</fullName>
    </submittedName>
</protein>
<evidence type="ECO:0000313" key="2">
    <source>
        <dbReference type="Proteomes" id="UP001224775"/>
    </source>
</evidence>